<dbReference type="GO" id="GO:0005737">
    <property type="term" value="C:cytoplasm"/>
    <property type="evidence" value="ECO:0007669"/>
    <property type="project" value="TreeGrafter"/>
</dbReference>
<dbReference type="RefSeq" id="XP_031011733.1">
    <property type="nucleotide sequence ID" value="XM_031164248.1"/>
</dbReference>
<dbReference type="Gene3D" id="3.30.200.20">
    <property type="entry name" value="Phosphorylase Kinase, domain 1"/>
    <property type="match status" value="1"/>
</dbReference>
<evidence type="ECO:0000256" key="1">
    <source>
        <dbReference type="ARBA" id="ARBA00012513"/>
    </source>
</evidence>
<dbReference type="Proteomes" id="UP000253153">
    <property type="component" value="Unassembled WGS sequence"/>
</dbReference>
<keyword evidence="2" id="KW-0723">Serine/threonine-protein kinase</keyword>
<evidence type="ECO:0000256" key="7">
    <source>
        <dbReference type="ARBA" id="ARBA00047899"/>
    </source>
</evidence>
<dbReference type="EC" id="2.7.11.1" evidence="1"/>
<organism evidence="9 10">
    <name type="scientific">Fusarium coffeatum</name>
    <dbReference type="NCBI Taxonomy" id="231269"/>
    <lineage>
        <taxon>Eukaryota</taxon>
        <taxon>Fungi</taxon>
        <taxon>Dikarya</taxon>
        <taxon>Ascomycota</taxon>
        <taxon>Pezizomycotina</taxon>
        <taxon>Sordariomycetes</taxon>
        <taxon>Hypocreomycetidae</taxon>
        <taxon>Hypocreales</taxon>
        <taxon>Nectriaceae</taxon>
        <taxon>Fusarium</taxon>
        <taxon>Fusarium incarnatum-equiseti species complex</taxon>
    </lineage>
</organism>
<gene>
    <name evidence="9" type="ORF">FIESC28_10113</name>
</gene>
<keyword evidence="4" id="KW-0547">Nucleotide-binding</keyword>
<proteinExistence type="predicted"/>
<evidence type="ECO:0000256" key="6">
    <source>
        <dbReference type="ARBA" id="ARBA00022840"/>
    </source>
</evidence>
<dbReference type="EMBL" id="QKXC01000276">
    <property type="protein sequence ID" value="RBR08933.1"/>
    <property type="molecule type" value="Genomic_DNA"/>
</dbReference>
<evidence type="ECO:0000256" key="3">
    <source>
        <dbReference type="ARBA" id="ARBA00022679"/>
    </source>
</evidence>
<comment type="catalytic activity">
    <reaction evidence="8">
        <text>L-seryl-[protein] + ATP = O-phospho-L-seryl-[protein] + ADP + H(+)</text>
        <dbReference type="Rhea" id="RHEA:17989"/>
        <dbReference type="Rhea" id="RHEA-COMP:9863"/>
        <dbReference type="Rhea" id="RHEA-COMP:11604"/>
        <dbReference type="ChEBI" id="CHEBI:15378"/>
        <dbReference type="ChEBI" id="CHEBI:29999"/>
        <dbReference type="ChEBI" id="CHEBI:30616"/>
        <dbReference type="ChEBI" id="CHEBI:83421"/>
        <dbReference type="ChEBI" id="CHEBI:456216"/>
        <dbReference type="EC" id="2.7.11.1"/>
    </reaction>
</comment>
<comment type="catalytic activity">
    <reaction evidence="7">
        <text>L-threonyl-[protein] + ATP = O-phospho-L-threonyl-[protein] + ADP + H(+)</text>
        <dbReference type="Rhea" id="RHEA:46608"/>
        <dbReference type="Rhea" id="RHEA-COMP:11060"/>
        <dbReference type="Rhea" id="RHEA-COMP:11605"/>
        <dbReference type="ChEBI" id="CHEBI:15378"/>
        <dbReference type="ChEBI" id="CHEBI:30013"/>
        <dbReference type="ChEBI" id="CHEBI:30616"/>
        <dbReference type="ChEBI" id="CHEBI:61977"/>
        <dbReference type="ChEBI" id="CHEBI:456216"/>
        <dbReference type="EC" id="2.7.11.1"/>
    </reaction>
</comment>
<protein>
    <recommendedName>
        <fullName evidence="1">non-specific serine/threonine protein kinase</fullName>
        <ecNumber evidence="1">2.7.11.1</ecNumber>
    </recommendedName>
</protein>
<accession>A0A366QVN3</accession>
<dbReference type="InterPro" id="IPR051334">
    <property type="entry name" value="SRPK"/>
</dbReference>
<dbReference type="GO" id="GO:0050684">
    <property type="term" value="P:regulation of mRNA processing"/>
    <property type="evidence" value="ECO:0007669"/>
    <property type="project" value="TreeGrafter"/>
</dbReference>
<dbReference type="GO" id="GO:0004674">
    <property type="term" value="F:protein serine/threonine kinase activity"/>
    <property type="evidence" value="ECO:0007669"/>
    <property type="project" value="UniProtKB-KW"/>
</dbReference>
<keyword evidence="5" id="KW-0418">Kinase</keyword>
<evidence type="ECO:0000256" key="2">
    <source>
        <dbReference type="ARBA" id="ARBA00022527"/>
    </source>
</evidence>
<dbReference type="OrthoDB" id="5979581at2759"/>
<dbReference type="PANTHER" id="PTHR47634">
    <property type="entry name" value="PROTEIN KINASE DOMAIN-CONTAINING PROTEIN-RELATED"/>
    <property type="match status" value="1"/>
</dbReference>
<evidence type="ECO:0000313" key="9">
    <source>
        <dbReference type="EMBL" id="RBR08933.1"/>
    </source>
</evidence>
<dbReference type="GeneID" id="41999544"/>
<keyword evidence="6" id="KW-0067">ATP-binding</keyword>
<evidence type="ECO:0000256" key="4">
    <source>
        <dbReference type="ARBA" id="ARBA00022741"/>
    </source>
</evidence>
<comment type="caution">
    <text evidence="9">The sequence shown here is derived from an EMBL/GenBank/DDBJ whole genome shotgun (WGS) entry which is preliminary data.</text>
</comment>
<keyword evidence="3" id="KW-0808">Transferase</keyword>
<keyword evidence="10" id="KW-1185">Reference proteome</keyword>
<evidence type="ECO:0000313" key="10">
    <source>
        <dbReference type="Proteomes" id="UP000253153"/>
    </source>
</evidence>
<dbReference type="SUPFAM" id="SSF56112">
    <property type="entry name" value="Protein kinase-like (PK-like)"/>
    <property type="match status" value="1"/>
</dbReference>
<reference evidence="9 10" key="1">
    <citation type="submission" date="2018-06" db="EMBL/GenBank/DDBJ databases">
        <title>Fusarium incarnatum-equiseti species complex species 28.</title>
        <authorList>
            <person name="Gardiner D.M."/>
        </authorList>
    </citation>
    <scope>NUCLEOTIDE SEQUENCE [LARGE SCALE GENOMIC DNA]</scope>
    <source>
        <strain evidence="9 10">FIESC_28</strain>
    </source>
</reference>
<evidence type="ECO:0000256" key="8">
    <source>
        <dbReference type="ARBA" id="ARBA00048679"/>
    </source>
</evidence>
<dbReference type="Gene3D" id="1.10.510.10">
    <property type="entry name" value="Transferase(Phosphotransferase) domain 1"/>
    <property type="match status" value="1"/>
</dbReference>
<dbReference type="GO" id="GO:0000245">
    <property type="term" value="P:spliceosomal complex assembly"/>
    <property type="evidence" value="ECO:0007669"/>
    <property type="project" value="TreeGrafter"/>
</dbReference>
<dbReference type="AlphaFoldDB" id="A0A366QVN3"/>
<dbReference type="GO" id="GO:0005634">
    <property type="term" value="C:nucleus"/>
    <property type="evidence" value="ECO:0007669"/>
    <property type="project" value="TreeGrafter"/>
</dbReference>
<evidence type="ECO:0000256" key="5">
    <source>
        <dbReference type="ARBA" id="ARBA00022777"/>
    </source>
</evidence>
<dbReference type="PANTHER" id="PTHR47634:SF9">
    <property type="entry name" value="PROTEIN KINASE DOMAIN-CONTAINING PROTEIN-RELATED"/>
    <property type="match status" value="1"/>
</dbReference>
<dbReference type="GO" id="GO:0005524">
    <property type="term" value="F:ATP binding"/>
    <property type="evidence" value="ECO:0007669"/>
    <property type="project" value="UniProtKB-KW"/>
</dbReference>
<sequence length="161" mass="18619">MSSLSTPPNDKELRFDKISAPYEWLESYRPGGYHPVHLGDEFKDGQYKVVRKLGWETFSTVWLARDVKNARYVALKIITANSDTTRELDILNHLAKTDSRYITHLLDHFTHTGPNGQLKCLIFEPMGPSVDNLVYEFPQYNRRQNAMVARHPMKIAKSILK</sequence>
<dbReference type="InterPro" id="IPR011009">
    <property type="entry name" value="Kinase-like_dom_sf"/>
</dbReference>
<name>A0A366QVN3_9HYPO</name>